<comment type="caution">
    <text evidence="1">The sequence shown here is derived from an EMBL/GenBank/DDBJ whole genome shotgun (WGS) entry which is preliminary data.</text>
</comment>
<proteinExistence type="predicted"/>
<sequence length="86" mass="10349">MKCRAACFVLLDSYAAMYKHHEIVQLLRLLKESLWNDKEDDPRRVQQNEYLILPELEEVRPRNKYVAIFAFESYAFIIPRQLSRSM</sequence>
<evidence type="ECO:0000313" key="2">
    <source>
        <dbReference type="Proteomes" id="UP000620046"/>
    </source>
</evidence>
<reference evidence="2" key="1">
    <citation type="journal article" date="2019" name="Int. J. Syst. Evol. Microbiol.">
        <title>The Global Catalogue of Microorganisms (GCM) 10K type strain sequencing project: providing services to taxonomists for standard genome sequencing and annotation.</title>
        <authorList>
            <consortium name="The Broad Institute Genomics Platform"/>
            <consortium name="The Broad Institute Genome Sequencing Center for Infectious Disease"/>
            <person name="Wu L."/>
            <person name="Ma J."/>
        </authorList>
    </citation>
    <scope>NUCLEOTIDE SEQUENCE [LARGE SCALE GENOMIC DNA]</scope>
    <source>
        <strain evidence="2">CGMCC 1.15439</strain>
    </source>
</reference>
<name>A0ABQ1FKA9_9GAMM</name>
<dbReference type="Proteomes" id="UP000620046">
    <property type="component" value="Unassembled WGS sequence"/>
</dbReference>
<gene>
    <name evidence="1" type="ORF">GCM10010981_04770</name>
</gene>
<organism evidence="1 2">
    <name type="scientific">Dyella nitratireducens</name>
    <dbReference type="NCBI Taxonomy" id="1849580"/>
    <lineage>
        <taxon>Bacteria</taxon>
        <taxon>Pseudomonadati</taxon>
        <taxon>Pseudomonadota</taxon>
        <taxon>Gammaproteobacteria</taxon>
        <taxon>Lysobacterales</taxon>
        <taxon>Rhodanobacteraceae</taxon>
        <taxon>Dyella</taxon>
    </lineage>
</organism>
<accession>A0ABQ1FKA9</accession>
<dbReference type="EMBL" id="BMJA01000001">
    <property type="protein sequence ID" value="GGA19812.1"/>
    <property type="molecule type" value="Genomic_DNA"/>
</dbReference>
<evidence type="ECO:0000313" key="1">
    <source>
        <dbReference type="EMBL" id="GGA19812.1"/>
    </source>
</evidence>
<protein>
    <submittedName>
        <fullName evidence="1">Uncharacterized protein</fullName>
    </submittedName>
</protein>
<keyword evidence="2" id="KW-1185">Reference proteome</keyword>